<name>A0A0R3N5Z9_9BRAD</name>
<dbReference type="AlphaFoldDB" id="A0A0R3N5Z9"/>
<keyword evidence="1" id="KW-0812">Transmembrane</keyword>
<evidence type="ECO:0000313" key="2">
    <source>
        <dbReference type="EMBL" id="KRR27627.1"/>
    </source>
</evidence>
<feature type="transmembrane region" description="Helical" evidence="1">
    <location>
        <begin position="12"/>
        <end position="35"/>
    </location>
</feature>
<keyword evidence="1" id="KW-0472">Membrane</keyword>
<keyword evidence="3" id="KW-1185">Reference proteome</keyword>
<feature type="transmembrane region" description="Helical" evidence="1">
    <location>
        <begin position="162"/>
        <end position="182"/>
    </location>
</feature>
<evidence type="ECO:0000313" key="3">
    <source>
        <dbReference type="Proteomes" id="UP000052023"/>
    </source>
</evidence>
<feature type="transmembrane region" description="Helical" evidence="1">
    <location>
        <begin position="128"/>
        <end position="150"/>
    </location>
</feature>
<dbReference type="EMBL" id="LLYA01000112">
    <property type="protein sequence ID" value="KRR27627.1"/>
    <property type="molecule type" value="Genomic_DNA"/>
</dbReference>
<feature type="transmembrane region" description="Helical" evidence="1">
    <location>
        <begin position="92"/>
        <end position="116"/>
    </location>
</feature>
<proteinExistence type="predicted"/>
<dbReference type="RefSeq" id="WP_057843475.1">
    <property type="nucleotide sequence ID" value="NZ_LLYA01000112.1"/>
</dbReference>
<protein>
    <recommendedName>
        <fullName evidence="4">DUF2243 domain-containing protein</fullName>
    </recommendedName>
</protein>
<reference evidence="2 3" key="1">
    <citation type="submission" date="2014-03" db="EMBL/GenBank/DDBJ databases">
        <title>Bradyrhizobium valentinum sp. nov., isolated from effective nodules of Lupinus mariae-josephae, a lupine endemic of basic-lime soils in Eastern Spain.</title>
        <authorList>
            <person name="Duran D."/>
            <person name="Rey L."/>
            <person name="Navarro A."/>
            <person name="Busquets A."/>
            <person name="Imperial J."/>
            <person name="Ruiz-Argueso T."/>
        </authorList>
    </citation>
    <scope>NUCLEOTIDE SEQUENCE [LARGE SCALE GENOMIC DNA]</scope>
    <source>
        <strain evidence="2 3">Ro19</strain>
    </source>
</reference>
<dbReference type="Pfam" id="PF10002">
    <property type="entry name" value="DUF2243"/>
    <property type="match status" value="1"/>
</dbReference>
<gene>
    <name evidence="2" type="ORF">CQ13_04390</name>
</gene>
<comment type="caution">
    <text evidence="2">The sequence shown here is derived from an EMBL/GenBank/DDBJ whole genome shotgun (WGS) entry which is preliminary data.</text>
</comment>
<dbReference type="Proteomes" id="UP000052023">
    <property type="component" value="Unassembled WGS sequence"/>
</dbReference>
<evidence type="ECO:0000256" key="1">
    <source>
        <dbReference type="SAM" id="Phobius"/>
    </source>
</evidence>
<organism evidence="2 3">
    <name type="scientific">Bradyrhizobium retamae</name>
    <dbReference type="NCBI Taxonomy" id="1300035"/>
    <lineage>
        <taxon>Bacteria</taxon>
        <taxon>Pseudomonadati</taxon>
        <taxon>Pseudomonadota</taxon>
        <taxon>Alphaproteobacteria</taxon>
        <taxon>Hyphomicrobiales</taxon>
        <taxon>Nitrobacteraceae</taxon>
        <taxon>Bradyrhizobium</taxon>
    </lineage>
</organism>
<keyword evidence="1" id="KW-1133">Transmembrane helix</keyword>
<sequence length="261" mass="28903">MPESARFTKPLHWCGHLLGFSLGGFFDGIMLHQILQWHHLLSALPGELFRDIRLQIFADGLFHGVMYVVAAAGLWLLWRVRQEFSTAGADQILFADVLIGFGAWHILDGILSHWLIGIHRIRMDSSNPLVWDLVWFFAFGIAPLLLGWLLRRYPRSGRSMRGGTAASVTVVTILSAAAVSMLPAPNATQVIVYFMPGTTAQQVFSAAMAADARIIGFDASQTLWAFELADAGQSKNLYRHGALFVSNSMFPASCLSWSRLI</sequence>
<feature type="transmembrane region" description="Helical" evidence="1">
    <location>
        <begin position="55"/>
        <end position="80"/>
    </location>
</feature>
<dbReference type="InterPro" id="IPR018719">
    <property type="entry name" value="DUF2243_membrane"/>
</dbReference>
<evidence type="ECO:0008006" key="4">
    <source>
        <dbReference type="Google" id="ProtNLM"/>
    </source>
</evidence>
<accession>A0A0R3N5Z9</accession>